<comment type="caution">
    <text evidence="2">The sequence shown here is derived from an EMBL/GenBank/DDBJ whole genome shotgun (WGS) entry which is preliminary data.</text>
</comment>
<sequence>DDEEPGGVGPAQGFAAGEEPKLPEGIVAPEKLDEHDAGRRDEDPTEDGEKQGGPRQRDIRFFQGADEPGVIPDKATPGLRQLIDPFLEMGAQAVQHRRMQSSFQNLDMIFYDTIISIKRKMKMLSRIRITTAIFI</sequence>
<feature type="region of interest" description="Disordered" evidence="1">
    <location>
        <begin position="1"/>
        <end position="76"/>
    </location>
</feature>
<gene>
    <name evidence="2" type="ORF">RZO55_00880</name>
</gene>
<feature type="compositionally biased region" description="Gly residues" evidence="1">
    <location>
        <begin position="1"/>
        <end position="10"/>
    </location>
</feature>
<protein>
    <submittedName>
        <fullName evidence="2">Uncharacterized protein</fullName>
    </submittedName>
</protein>
<name>A0ABU4GEZ9_9CLOT</name>
<evidence type="ECO:0000313" key="2">
    <source>
        <dbReference type="EMBL" id="MDW2796141.1"/>
    </source>
</evidence>
<dbReference type="Proteomes" id="UP001276854">
    <property type="component" value="Unassembled WGS sequence"/>
</dbReference>
<proteinExistence type="predicted"/>
<dbReference type="RefSeq" id="WP_318062418.1">
    <property type="nucleotide sequence ID" value="NZ_JAWONS010000013.1"/>
</dbReference>
<feature type="non-terminal residue" evidence="2">
    <location>
        <position position="1"/>
    </location>
</feature>
<reference evidence="2 3" key="1">
    <citation type="submission" date="2023-10" db="EMBL/GenBank/DDBJ databases">
        <title>A novel Glycoside Hydrolase 43-Like Enzyme from Clostrdium boliviensis is an Endo-xylanase, and a Candidate for Xylooligosaccharides Production from Different Xylan Substrates.</title>
        <authorList>
            <person name="Alvarez M.T."/>
            <person name="Rocabado-Villegas L.R."/>
            <person name="Salas-Veizaga D.M."/>
            <person name="Linares-Pasten J.A."/>
            <person name="Gudmundsdottir E.E."/>
            <person name="Hreggvidsson G.O."/>
            <person name="Adlercreutz P."/>
            <person name="Nordberg Karlsson E."/>
        </authorList>
    </citation>
    <scope>NUCLEOTIDE SEQUENCE [LARGE SCALE GENOMIC DNA]</scope>
    <source>
        <strain evidence="2 3">E-1</strain>
    </source>
</reference>
<evidence type="ECO:0000256" key="1">
    <source>
        <dbReference type="SAM" id="MobiDB-lite"/>
    </source>
</evidence>
<dbReference type="EMBL" id="JAWONS010000013">
    <property type="protein sequence ID" value="MDW2796141.1"/>
    <property type="molecule type" value="Genomic_DNA"/>
</dbReference>
<evidence type="ECO:0000313" key="3">
    <source>
        <dbReference type="Proteomes" id="UP001276854"/>
    </source>
</evidence>
<keyword evidence="3" id="KW-1185">Reference proteome</keyword>
<organism evidence="2 3">
    <name type="scientific">Clostridium boliviensis</name>
    <dbReference type="NCBI Taxonomy" id="318465"/>
    <lineage>
        <taxon>Bacteria</taxon>
        <taxon>Bacillati</taxon>
        <taxon>Bacillota</taxon>
        <taxon>Clostridia</taxon>
        <taxon>Eubacteriales</taxon>
        <taxon>Clostridiaceae</taxon>
        <taxon>Clostridium</taxon>
    </lineage>
</organism>
<accession>A0ABU4GEZ9</accession>
<feature type="compositionally biased region" description="Basic and acidic residues" evidence="1">
    <location>
        <begin position="30"/>
        <end position="60"/>
    </location>
</feature>